<evidence type="ECO:0000256" key="1">
    <source>
        <dbReference type="SAM" id="MobiDB-lite"/>
    </source>
</evidence>
<feature type="compositionally biased region" description="Polar residues" evidence="1">
    <location>
        <begin position="29"/>
        <end position="45"/>
    </location>
</feature>
<evidence type="ECO:0000313" key="2">
    <source>
        <dbReference type="EMBL" id="TID14629.1"/>
    </source>
</evidence>
<organism evidence="2 3">
    <name type="scientific">Venturia nashicola</name>
    <dbReference type="NCBI Taxonomy" id="86259"/>
    <lineage>
        <taxon>Eukaryota</taxon>
        <taxon>Fungi</taxon>
        <taxon>Dikarya</taxon>
        <taxon>Ascomycota</taxon>
        <taxon>Pezizomycotina</taxon>
        <taxon>Dothideomycetes</taxon>
        <taxon>Pleosporomycetidae</taxon>
        <taxon>Venturiales</taxon>
        <taxon>Venturiaceae</taxon>
        <taxon>Venturia</taxon>
    </lineage>
</organism>
<sequence>MSPRASKRVKRVKRATKAQSDKIIDQIDTKNVSSLDHGGSVQSINTPPSSPHSTTPSSPPTEYTLASPSTKKRKQVCLEIDSDHELIGMKKGHPRHRDPTELPLIIKNSAGDRKTLWAKMDTGAALNITTEKLIAKLGLTDLIQDLPETTSSIKVGEIGGKCIDLDRKITLSFTAGRKSVLCKDVEFWIPRQENIDTDEDGVPDVLLGLPELLRFHMITVDPDFCNEPEEGLEVLAKKGGEEADRPMILLGTKLKNVKVRTK</sequence>
<feature type="compositionally biased region" description="Basic and acidic residues" evidence="1">
    <location>
        <begin position="19"/>
        <end position="28"/>
    </location>
</feature>
<dbReference type="InterPro" id="IPR021109">
    <property type="entry name" value="Peptidase_aspartic_dom_sf"/>
</dbReference>
<dbReference type="EMBL" id="SNSC02000022">
    <property type="protein sequence ID" value="TID14629.1"/>
    <property type="molecule type" value="Genomic_DNA"/>
</dbReference>
<evidence type="ECO:0000313" key="3">
    <source>
        <dbReference type="Proteomes" id="UP000298493"/>
    </source>
</evidence>
<feature type="compositionally biased region" description="Basic residues" evidence="1">
    <location>
        <begin position="1"/>
        <end position="16"/>
    </location>
</feature>
<dbReference type="AlphaFoldDB" id="A0A4Z1NPH3"/>
<dbReference type="Gene3D" id="2.40.70.10">
    <property type="entry name" value="Acid Proteases"/>
    <property type="match status" value="1"/>
</dbReference>
<name>A0A4Z1NPH3_9PEZI</name>
<gene>
    <name evidence="2" type="ORF">E6O75_ATG08775</name>
</gene>
<reference evidence="2 3" key="1">
    <citation type="submission" date="2019-04" db="EMBL/GenBank/DDBJ databases">
        <title>High contiguity whole genome sequence and gene annotation resource for two Venturia nashicola isolates.</title>
        <authorList>
            <person name="Prokchorchik M."/>
            <person name="Won K."/>
            <person name="Lee Y."/>
            <person name="Choi E.D."/>
            <person name="Segonzac C."/>
            <person name="Sohn K.H."/>
        </authorList>
    </citation>
    <scope>NUCLEOTIDE SEQUENCE [LARGE SCALE GENOMIC DNA]</scope>
    <source>
        <strain evidence="2 3">PRI2</strain>
    </source>
</reference>
<feature type="region of interest" description="Disordered" evidence="1">
    <location>
        <begin position="1"/>
        <end position="73"/>
    </location>
</feature>
<comment type="caution">
    <text evidence="2">The sequence shown here is derived from an EMBL/GenBank/DDBJ whole genome shotgun (WGS) entry which is preliminary data.</text>
</comment>
<proteinExistence type="predicted"/>
<keyword evidence="3" id="KW-1185">Reference proteome</keyword>
<accession>A0A4Z1NPH3</accession>
<dbReference type="Proteomes" id="UP000298493">
    <property type="component" value="Unassembled WGS sequence"/>
</dbReference>
<protein>
    <submittedName>
        <fullName evidence="2">Uncharacterized protein</fullName>
    </submittedName>
</protein>